<dbReference type="InterPro" id="IPR013094">
    <property type="entry name" value="AB_hydrolase_3"/>
</dbReference>
<feature type="active site" evidence="3">
    <location>
        <position position="156"/>
    </location>
</feature>
<dbReference type="GO" id="GO:0016787">
    <property type="term" value="F:hydrolase activity"/>
    <property type="evidence" value="ECO:0007669"/>
    <property type="project" value="UniProtKB-KW"/>
</dbReference>
<evidence type="ECO:0000313" key="5">
    <source>
        <dbReference type="EMBL" id="QHQ50489.1"/>
    </source>
</evidence>
<evidence type="ECO:0000259" key="4">
    <source>
        <dbReference type="Pfam" id="PF07859"/>
    </source>
</evidence>
<comment type="similarity">
    <text evidence="1">Belongs to the 'GDXG' lipolytic enzyme family.</text>
</comment>
<dbReference type="RefSeq" id="WP_005330177.1">
    <property type="nucleotide sequence ID" value="NZ_CAAKNK010000288.1"/>
</dbReference>
<name>A0AAE6SH10_AERME</name>
<keyword evidence="2 5" id="KW-0378">Hydrolase</keyword>
<evidence type="ECO:0000256" key="1">
    <source>
        <dbReference type="ARBA" id="ARBA00010515"/>
    </source>
</evidence>
<dbReference type="PROSITE" id="PS01174">
    <property type="entry name" value="LIPASE_GDXG_SER"/>
    <property type="match status" value="1"/>
</dbReference>
<dbReference type="AlphaFoldDB" id="A0AAE6SH10"/>
<proteinExistence type="inferred from homology"/>
<dbReference type="InterPro" id="IPR029058">
    <property type="entry name" value="AB_hydrolase_fold"/>
</dbReference>
<dbReference type="PANTHER" id="PTHR48081:SF8">
    <property type="entry name" value="ALPHA_BETA HYDROLASE FOLD-3 DOMAIN-CONTAINING PROTEIN-RELATED"/>
    <property type="match status" value="1"/>
</dbReference>
<dbReference type="InterPro" id="IPR050300">
    <property type="entry name" value="GDXG_lipolytic_enzyme"/>
</dbReference>
<evidence type="ECO:0000313" key="6">
    <source>
        <dbReference type="Proteomes" id="UP000463871"/>
    </source>
</evidence>
<protein>
    <submittedName>
        <fullName evidence="5">Alpha/beta hydrolase fold domain-containing protein</fullName>
    </submittedName>
</protein>
<sequence>MNTQLEPAIATMVADFIAAGRPKASKLSWQTWREGYLASAVLGGEREEVGAIEEWQADHYAIRLYRPKCLPCPAYPVLIYFHGGCFVSGDFETHDRQMRMLCNSAHALVFAVHTRLVPEHPYPAAHDDALAATLAIMAALPQWHGDPGRVALAGDSAGGHLALVTTLRLKAAGAALPAAQFLIYPMLDALGESQSYRDLGDDYLITRDMLLSGFQAYLGRLPASHPEASPLHHPDLAGLPPTHILTAEYDPLRDEGEALYGKLLQAGVTATCQRQLGVIHGFFQLASISPAARHALARSPCCSRGSELDPSPMPC</sequence>
<gene>
    <name evidence="5" type="ORF">GWI30_05655</name>
</gene>
<dbReference type="InterPro" id="IPR033140">
    <property type="entry name" value="Lipase_GDXG_put_SER_AS"/>
</dbReference>
<dbReference type="PANTHER" id="PTHR48081">
    <property type="entry name" value="AB HYDROLASE SUPERFAMILY PROTEIN C4A8.06C"/>
    <property type="match status" value="1"/>
</dbReference>
<organism evidence="5 6">
    <name type="scientific">Aeromonas media</name>
    <dbReference type="NCBI Taxonomy" id="651"/>
    <lineage>
        <taxon>Bacteria</taxon>
        <taxon>Pseudomonadati</taxon>
        <taxon>Pseudomonadota</taxon>
        <taxon>Gammaproteobacteria</taxon>
        <taxon>Aeromonadales</taxon>
        <taxon>Aeromonadaceae</taxon>
        <taxon>Aeromonas</taxon>
    </lineage>
</organism>
<evidence type="ECO:0000256" key="3">
    <source>
        <dbReference type="PROSITE-ProRule" id="PRU10038"/>
    </source>
</evidence>
<reference evidence="5 6" key="1">
    <citation type="submission" date="2020-01" db="EMBL/GenBank/DDBJ databases">
        <title>Complete genome of Aeromonas media MC64.</title>
        <authorList>
            <person name="Cao G."/>
            <person name="Fu J."/>
            <person name="Zhong C."/>
        </authorList>
    </citation>
    <scope>NUCLEOTIDE SEQUENCE [LARGE SCALE GENOMIC DNA]</scope>
    <source>
        <strain evidence="5 6">MC64</strain>
    </source>
</reference>
<feature type="domain" description="Alpha/beta hydrolase fold-3" evidence="4">
    <location>
        <begin position="78"/>
        <end position="283"/>
    </location>
</feature>
<dbReference type="SUPFAM" id="SSF53474">
    <property type="entry name" value="alpha/beta-Hydrolases"/>
    <property type="match status" value="1"/>
</dbReference>
<dbReference type="EMBL" id="CP047962">
    <property type="protein sequence ID" value="QHQ50489.1"/>
    <property type="molecule type" value="Genomic_DNA"/>
</dbReference>
<dbReference type="Pfam" id="PF07859">
    <property type="entry name" value="Abhydrolase_3"/>
    <property type="match status" value="1"/>
</dbReference>
<evidence type="ECO:0000256" key="2">
    <source>
        <dbReference type="ARBA" id="ARBA00022801"/>
    </source>
</evidence>
<dbReference type="Proteomes" id="UP000463871">
    <property type="component" value="Chromosome"/>
</dbReference>
<accession>A0AAE6SH10</accession>
<dbReference type="Gene3D" id="3.40.50.1820">
    <property type="entry name" value="alpha/beta hydrolase"/>
    <property type="match status" value="1"/>
</dbReference>